<dbReference type="InterPro" id="IPR057927">
    <property type="entry name" value="RAD24-like_helical"/>
</dbReference>
<dbReference type="AlphaFoldDB" id="A0AAV9UD50"/>
<name>A0AAV9UD50_9PEZI</name>
<feature type="compositionally biased region" description="Low complexity" evidence="8">
    <location>
        <begin position="70"/>
        <end position="81"/>
    </location>
</feature>
<dbReference type="Proteomes" id="UP001375240">
    <property type="component" value="Unassembled WGS sequence"/>
</dbReference>
<evidence type="ECO:0000256" key="7">
    <source>
        <dbReference type="ARBA" id="ARBA00023306"/>
    </source>
</evidence>
<keyword evidence="7" id="KW-0131">Cell cycle</keyword>
<dbReference type="Pfam" id="PF25812">
    <property type="entry name" value="RAD24_helical"/>
    <property type="match status" value="1"/>
</dbReference>
<dbReference type="Gene3D" id="3.40.50.300">
    <property type="entry name" value="P-loop containing nucleotide triphosphate hydrolases"/>
    <property type="match status" value="1"/>
</dbReference>
<proteinExistence type="inferred from homology"/>
<dbReference type="GO" id="GO:0006281">
    <property type="term" value="P:DNA repair"/>
    <property type="evidence" value="ECO:0007669"/>
    <property type="project" value="InterPro"/>
</dbReference>
<protein>
    <submittedName>
        <fullName evidence="10">Cell cycle checkpoint protein rad17</fullName>
    </submittedName>
</protein>
<feature type="compositionally biased region" description="Acidic residues" evidence="8">
    <location>
        <begin position="149"/>
        <end position="162"/>
    </location>
</feature>
<feature type="domain" description="Checkpoint protein RAD24-like helical bundle" evidence="9">
    <location>
        <begin position="528"/>
        <end position="631"/>
    </location>
</feature>
<dbReference type="InterPro" id="IPR004582">
    <property type="entry name" value="Checkpoint_prot_Rad17_Rad24"/>
</dbReference>
<keyword evidence="11" id="KW-1185">Reference proteome</keyword>
<feature type="region of interest" description="Disordered" evidence="8">
    <location>
        <begin position="1"/>
        <end position="213"/>
    </location>
</feature>
<evidence type="ECO:0000256" key="5">
    <source>
        <dbReference type="ARBA" id="ARBA00022840"/>
    </source>
</evidence>
<comment type="similarity">
    <text evidence="2">Belongs to the rad17/RAD24 family.</text>
</comment>
<gene>
    <name evidence="10" type="primary">RAD17</name>
    <name evidence="10" type="ORF">TWF696_001447</name>
</gene>
<feature type="compositionally biased region" description="Basic residues" evidence="8">
    <location>
        <begin position="499"/>
        <end position="508"/>
    </location>
</feature>
<dbReference type="GO" id="GO:0003689">
    <property type="term" value="F:DNA clamp loader activity"/>
    <property type="evidence" value="ECO:0007669"/>
    <property type="project" value="TreeGrafter"/>
</dbReference>
<dbReference type="GO" id="GO:0033314">
    <property type="term" value="P:mitotic DNA replication checkpoint signaling"/>
    <property type="evidence" value="ECO:0007669"/>
    <property type="project" value="TreeGrafter"/>
</dbReference>
<keyword evidence="3" id="KW-0547">Nucleotide-binding</keyword>
<reference evidence="10 11" key="1">
    <citation type="submission" date="2019-10" db="EMBL/GenBank/DDBJ databases">
        <authorList>
            <person name="Palmer J.M."/>
        </authorList>
    </citation>
    <scope>NUCLEOTIDE SEQUENCE [LARGE SCALE GENOMIC DNA]</scope>
    <source>
        <strain evidence="10 11">TWF696</strain>
    </source>
</reference>
<evidence type="ECO:0000256" key="6">
    <source>
        <dbReference type="ARBA" id="ARBA00023242"/>
    </source>
</evidence>
<comment type="caution">
    <text evidence="10">The sequence shown here is derived from an EMBL/GenBank/DDBJ whole genome shotgun (WGS) entry which is preliminary data.</text>
</comment>
<evidence type="ECO:0000259" key="9">
    <source>
        <dbReference type="Pfam" id="PF25812"/>
    </source>
</evidence>
<evidence type="ECO:0000313" key="11">
    <source>
        <dbReference type="Proteomes" id="UP001375240"/>
    </source>
</evidence>
<dbReference type="GO" id="GO:0000077">
    <property type="term" value="P:DNA damage checkpoint signaling"/>
    <property type="evidence" value="ECO:0007669"/>
    <property type="project" value="TreeGrafter"/>
</dbReference>
<feature type="region of interest" description="Disordered" evidence="8">
    <location>
        <begin position="763"/>
        <end position="852"/>
    </location>
</feature>
<evidence type="ECO:0000256" key="2">
    <source>
        <dbReference type="ARBA" id="ARBA00006168"/>
    </source>
</evidence>
<dbReference type="SUPFAM" id="SSF52540">
    <property type="entry name" value="P-loop containing nucleoside triphosphate hydrolases"/>
    <property type="match status" value="1"/>
</dbReference>
<comment type="subcellular location">
    <subcellularLocation>
        <location evidence="1">Nucleus</location>
    </subcellularLocation>
</comment>
<keyword evidence="4" id="KW-0227">DNA damage</keyword>
<dbReference type="PANTHER" id="PTHR12172">
    <property type="entry name" value="CELL CYCLE CHECKPOINT PROTEIN RAD17"/>
    <property type="match status" value="1"/>
</dbReference>
<keyword evidence="5" id="KW-0067">ATP-binding</keyword>
<evidence type="ECO:0000256" key="4">
    <source>
        <dbReference type="ARBA" id="ARBA00022763"/>
    </source>
</evidence>
<dbReference type="GO" id="GO:0005634">
    <property type="term" value="C:nucleus"/>
    <property type="evidence" value="ECO:0007669"/>
    <property type="project" value="UniProtKB-SubCell"/>
</dbReference>
<feature type="compositionally biased region" description="Acidic residues" evidence="8">
    <location>
        <begin position="771"/>
        <end position="786"/>
    </location>
</feature>
<dbReference type="GO" id="GO:0005524">
    <property type="term" value="F:ATP binding"/>
    <property type="evidence" value="ECO:0007669"/>
    <property type="project" value="UniProtKB-KW"/>
</dbReference>
<dbReference type="PANTHER" id="PTHR12172:SF0">
    <property type="entry name" value="CELL CYCLE CHECKPOINT PROTEIN RAD17"/>
    <property type="match status" value="1"/>
</dbReference>
<feature type="compositionally biased region" description="Low complexity" evidence="8">
    <location>
        <begin position="194"/>
        <end position="206"/>
    </location>
</feature>
<dbReference type="Pfam" id="PF03215">
    <property type="entry name" value="Rad17"/>
    <property type="match status" value="1"/>
</dbReference>
<evidence type="ECO:0000256" key="8">
    <source>
        <dbReference type="SAM" id="MobiDB-lite"/>
    </source>
</evidence>
<dbReference type="InterPro" id="IPR027417">
    <property type="entry name" value="P-loop_NTPase"/>
</dbReference>
<dbReference type="EMBL" id="JAVHNQ010000010">
    <property type="protein sequence ID" value="KAK6337975.1"/>
    <property type="molecule type" value="Genomic_DNA"/>
</dbReference>
<organism evidence="10 11">
    <name type="scientific">Orbilia brochopaga</name>
    <dbReference type="NCBI Taxonomy" id="3140254"/>
    <lineage>
        <taxon>Eukaryota</taxon>
        <taxon>Fungi</taxon>
        <taxon>Dikarya</taxon>
        <taxon>Ascomycota</taxon>
        <taxon>Pezizomycotina</taxon>
        <taxon>Orbiliomycetes</taxon>
        <taxon>Orbiliales</taxon>
        <taxon>Orbiliaceae</taxon>
        <taxon>Orbilia</taxon>
    </lineage>
</organism>
<feature type="compositionally biased region" description="Low complexity" evidence="8">
    <location>
        <begin position="19"/>
        <end position="55"/>
    </location>
</feature>
<keyword evidence="6" id="KW-0539">Nucleus</keyword>
<feature type="region of interest" description="Disordered" evidence="8">
    <location>
        <begin position="495"/>
        <end position="515"/>
    </location>
</feature>
<evidence type="ECO:0000313" key="10">
    <source>
        <dbReference type="EMBL" id="KAK6337975.1"/>
    </source>
</evidence>
<feature type="compositionally biased region" description="Polar residues" evidence="8">
    <location>
        <begin position="82"/>
        <end position="132"/>
    </location>
</feature>
<dbReference type="GO" id="GO:0003682">
    <property type="term" value="F:chromatin binding"/>
    <property type="evidence" value="ECO:0007669"/>
    <property type="project" value="TreeGrafter"/>
</dbReference>
<evidence type="ECO:0000256" key="3">
    <source>
        <dbReference type="ARBA" id="ARBA00022741"/>
    </source>
</evidence>
<accession>A0AAV9UD50</accession>
<feature type="compositionally biased region" description="Acidic residues" evidence="8">
    <location>
        <begin position="833"/>
        <end position="852"/>
    </location>
</feature>
<sequence>MPRPRKIRIISSDEDDDGSAGVTTAAAAAPSKSEAESTTATRRISTRSTRSTSTSKPKASLNGSVSTSRTIPAATAITAQTGNVASKSTRPSRSKASATVTSPRKTSKLATSQAPKQTPSISSFFSKATHTQPARKPKRGISQLSEQLHEDEDIDSIESSSDDENRRRNHRKVVVPIISSEPDELPRKLPTPPAKAATTKPSKARSQAPDTTNEAVDLQTWADKYAPTSTAELAVHKRKIDDVRTWLSNVFTGTSSKRLLVLSGPSGSGKTATITALAREMDFDVLKWENPSQYDSSADGIYESLNAKFEEFMGRGTGYGALPLVASAPKNVPTKKAETVRDPTRRQVILLEDLPNIFSSSAAGSSAMMSFRGAVHEFLATPQDDVLPSPCVLVISENLTTQSNSSSITPHRLLGPQLLNHRRTTSIAFNKIATTIMQKALEKVIDVETRRMGISDKPSGAILAGVGACGDIRSAINTLEFMMVGKGGGLAKGKLPAAKGKKGGRGARSRAEPSESEKLTLELITQRESSLGIFHAVGKVVWNKRSDPSDPIIQPPEILPDPPPDLTAFARPSSLVDITTLIDTAGVDLDTFISGIHENYLPSCVGDSFLEHFEACIEHLSDADLLSSTSPGSRSQVEDNMRQGELSFQVAVRGTLLGLPTKVKRESSRNGSGSSGTMYYPMSQRLWRDREVIEGLVGIFVASGLRDFGNEKIPGGMAELDALLDYLPYAHRIAKGKMRRVGGLRTPAMKNLEKVVLYRGVGDQSEAVPDGPDEDEEVENGEEDEMGNVRVRRKVRRQKEETGGQYGSRFKRRKDGGVGIAGIGEGDRKPGDAVEESLEGLVLADDDIEDSQ</sequence>
<evidence type="ECO:0000256" key="1">
    <source>
        <dbReference type="ARBA" id="ARBA00004123"/>
    </source>
</evidence>